<dbReference type="Gene3D" id="3.40.50.2300">
    <property type="match status" value="1"/>
</dbReference>
<keyword evidence="5" id="KW-1185">Reference proteome</keyword>
<feature type="modified residue" description="4-aspartylphosphate" evidence="2">
    <location>
        <position position="53"/>
    </location>
</feature>
<proteinExistence type="predicted"/>
<dbReference type="InterPro" id="IPR011006">
    <property type="entry name" value="CheY-like_superfamily"/>
</dbReference>
<dbReference type="EMBL" id="JBHTIA010000013">
    <property type="protein sequence ID" value="MFD0766865.1"/>
    <property type="molecule type" value="Genomic_DNA"/>
</dbReference>
<accession>A0ABW2ZLI2</accession>
<dbReference type="InterPro" id="IPR050595">
    <property type="entry name" value="Bact_response_regulator"/>
</dbReference>
<name>A0ABW2ZLI2_9SPHI</name>
<dbReference type="SMART" id="SM00448">
    <property type="entry name" value="REC"/>
    <property type="match status" value="1"/>
</dbReference>
<dbReference type="PANTHER" id="PTHR44591">
    <property type="entry name" value="STRESS RESPONSE REGULATOR PROTEIN 1"/>
    <property type="match status" value="1"/>
</dbReference>
<dbReference type="PROSITE" id="PS50110">
    <property type="entry name" value="RESPONSE_REGULATORY"/>
    <property type="match status" value="1"/>
</dbReference>
<organism evidence="4 5">
    <name type="scientific">Mucilaginibacter lutimaris</name>
    <dbReference type="NCBI Taxonomy" id="931629"/>
    <lineage>
        <taxon>Bacteria</taxon>
        <taxon>Pseudomonadati</taxon>
        <taxon>Bacteroidota</taxon>
        <taxon>Sphingobacteriia</taxon>
        <taxon>Sphingobacteriales</taxon>
        <taxon>Sphingobacteriaceae</taxon>
        <taxon>Mucilaginibacter</taxon>
    </lineage>
</organism>
<gene>
    <name evidence="4" type="ORF">ACFQZI_18545</name>
</gene>
<reference evidence="5" key="1">
    <citation type="journal article" date="2019" name="Int. J. Syst. Evol. Microbiol.">
        <title>The Global Catalogue of Microorganisms (GCM) 10K type strain sequencing project: providing services to taxonomists for standard genome sequencing and annotation.</title>
        <authorList>
            <consortium name="The Broad Institute Genomics Platform"/>
            <consortium name="The Broad Institute Genome Sequencing Center for Infectious Disease"/>
            <person name="Wu L."/>
            <person name="Ma J."/>
        </authorList>
    </citation>
    <scope>NUCLEOTIDE SEQUENCE [LARGE SCALE GENOMIC DNA]</scope>
    <source>
        <strain evidence="5">CCUG 60742</strain>
    </source>
</reference>
<evidence type="ECO:0000313" key="4">
    <source>
        <dbReference type="EMBL" id="MFD0766865.1"/>
    </source>
</evidence>
<dbReference type="SUPFAM" id="SSF52172">
    <property type="entry name" value="CheY-like"/>
    <property type="match status" value="1"/>
</dbReference>
<evidence type="ECO:0000256" key="2">
    <source>
        <dbReference type="PROSITE-ProRule" id="PRU00169"/>
    </source>
</evidence>
<dbReference type="PANTHER" id="PTHR44591:SF3">
    <property type="entry name" value="RESPONSE REGULATORY DOMAIN-CONTAINING PROTEIN"/>
    <property type="match status" value="1"/>
</dbReference>
<dbReference type="InterPro" id="IPR001789">
    <property type="entry name" value="Sig_transdc_resp-reg_receiver"/>
</dbReference>
<sequence length="120" mass="13398">MKKKILIIEDDNDILDITTLVLNMADYEVIGSNGTDDIIALVKTHQPDLVLTDYMLPGLTGGQICKLIKNHKDTAKIPVILMSAYQRQAIDVGNFDYDAYIKKPYNVGHLVSVMNKFTAN</sequence>
<keyword evidence="1 2" id="KW-0597">Phosphoprotein</keyword>
<evidence type="ECO:0000313" key="5">
    <source>
        <dbReference type="Proteomes" id="UP001597073"/>
    </source>
</evidence>
<feature type="domain" description="Response regulatory" evidence="3">
    <location>
        <begin position="4"/>
        <end position="118"/>
    </location>
</feature>
<comment type="caution">
    <text evidence="4">The sequence shown here is derived from an EMBL/GenBank/DDBJ whole genome shotgun (WGS) entry which is preliminary data.</text>
</comment>
<dbReference type="RefSeq" id="WP_377145166.1">
    <property type="nucleotide sequence ID" value="NZ_JBHTIA010000013.1"/>
</dbReference>
<dbReference type="Proteomes" id="UP001597073">
    <property type="component" value="Unassembled WGS sequence"/>
</dbReference>
<evidence type="ECO:0000259" key="3">
    <source>
        <dbReference type="PROSITE" id="PS50110"/>
    </source>
</evidence>
<evidence type="ECO:0000256" key="1">
    <source>
        <dbReference type="ARBA" id="ARBA00022553"/>
    </source>
</evidence>
<protein>
    <submittedName>
        <fullName evidence="4">PleD family two-component system response regulator</fullName>
    </submittedName>
</protein>
<dbReference type="Pfam" id="PF00072">
    <property type="entry name" value="Response_reg"/>
    <property type="match status" value="1"/>
</dbReference>